<name>A0A8T2P600_9TELE</name>
<dbReference type="EMBL" id="JAFBMS010000012">
    <property type="protein sequence ID" value="KAG9347709.1"/>
    <property type="molecule type" value="Genomic_DNA"/>
</dbReference>
<dbReference type="Proteomes" id="UP000824540">
    <property type="component" value="Unassembled WGS sequence"/>
</dbReference>
<organism evidence="1 2">
    <name type="scientific">Albula glossodonta</name>
    <name type="common">roundjaw bonefish</name>
    <dbReference type="NCBI Taxonomy" id="121402"/>
    <lineage>
        <taxon>Eukaryota</taxon>
        <taxon>Metazoa</taxon>
        <taxon>Chordata</taxon>
        <taxon>Craniata</taxon>
        <taxon>Vertebrata</taxon>
        <taxon>Euteleostomi</taxon>
        <taxon>Actinopterygii</taxon>
        <taxon>Neopterygii</taxon>
        <taxon>Teleostei</taxon>
        <taxon>Albuliformes</taxon>
        <taxon>Albulidae</taxon>
        <taxon>Albula</taxon>
    </lineage>
</organism>
<accession>A0A8T2P600</accession>
<sequence>MHTLPSYLYFFAHFDNALPPLCLATYNHGPLQLSRPTCPLTQRVSTLLRAQESPTSASAFNSSQPVKSAGLGVMFILHLPPPATPISDGPGAILLFTSGSNCPLGVTVVAVRPGSALPRGVGVVAGLEKSGSSLQEYIPVQARRSLASGIQRLILRTDKAASCLGPEIQMGLRQYPNLSFCYTLLVRFSIPSIPKWTINGT</sequence>
<evidence type="ECO:0000313" key="1">
    <source>
        <dbReference type="EMBL" id="KAG9347709.1"/>
    </source>
</evidence>
<keyword evidence="2" id="KW-1185">Reference proteome</keyword>
<gene>
    <name evidence="1" type="ORF">JZ751_003722</name>
</gene>
<dbReference type="AlphaFoldDB" id="A0A8T2P600"/>
<proteinExistence type="predicted"/>
<reference evidence="1" key="1">
    <citation type="thesis" date="2021" institute="BYU ScholarsArchive" country="Provo, UT, USA">
        <title>Applications of and Algorithms for Genome Assembly and Genomic Analyses with an Emphasis on Marine Teleosts.</title>
        <authorList>
            <person name="Pickett B.D."/>
        </authorList>
    </citation>
    <scope>NUCLEOTIDE SEQUENCE</scope>
    <source>
        <strain evidence="1">HI-2016</strain>
    </source>
</reference>
<comment type="caution">
    <text evidence="1">The sequence shown here is derived from an EMBL/GenBank/DDBJ whole genome shotgun (WGS) entry which is preliminary data.</text>
</comment>
<protein>
    <submittedName>
        <fullName evidence="1">Uncharacterized protein</fullName>
    </submittedName>
</protein>
<evidence type="ECO:0000313" key="2">
    <source>
        <dbReference type="Proteomes" id="UP000824540"/>
    </source>
</evidence>